<organism evidence="3 4">
    <name type="scientific">Pleurotus ostreatus</name>
    <name type="common">Oyster mushroom</name>
    <name type="synonym">White-rot fungus</name>
    <dbReference type="NCBI Taxonomy" id="5322"/>
    <lineage>
        <taxon>Eukaryota</taxon>
        <taxon>Fungi</taxon>
        <taxon>Dikarya</taxon>
        <taxon>Basidiomycota</taxon>
        <taxon>Agaricomycotina</taxon>
        <taxon>Agaricomycetes</taxon>
        <taxon>Agaricomycetidae</taxon>
        <taxon>Agaricales</taxon>
        <taxon>Pleurotineae</taxon>
        <taxon>Pleurotaceae</taxon>
        <taxon>Pleurotus</taxon>
    </lineage>
</organism>
<evidence type="ECO:0000256" key="1">
    <source>
        <dbReference type="SAM" id="MobiDB-lite"/>
    </source>
</evidence>
<keyword evidence="2" id="KW-0732">Signal</keyword>
<dbReference type="VEuPathDB" id="FungiDB:PC9H_008948"/>
<protein>
    <submittedName>
        <fullName evidence="3">Uncharacterized protein</fullName>
    </submittedName>
</protein>
<feature type="region of interest" description="Disordered" evidence="1">
    <location>
        <begin position="846"/>
        <end position="970"/>
    </location>
</feature>
<feature type="signal peptide" evidence="2">
    <location>
        <begin position="1"/>
        <end position="22"/>
    </location>
</feature>
<feature type="region of interest" description="Disordered" evidence="1">
    <location>
        <begin position="170"/>
        <end position="219"/>
    </location>
</feature>
<evidence type="ECO:0000313" key="4">
    <source>
        <dbReference type="Proteomes" id="UP000623687"/>
    </source>
</evidence>
<accession>A0A8H6ZSM7</accession>
<comment type="caution">
    <text evidence="3">The sequence shown here is derived from an EMBL/GenBank/DDBJ whole genome shotgun (WGS) entry which is preliminary data.</text>
</comment>
<keyword evidence="4" id="KW-1185">Reference proteome</keyword>
<gene>
    <name evidence="3" type="ORF">PC9H_008948</name>
</gene>
<feature type="compositionally biased region" description="Basic and acidic residues" evidence="1">
    <location>
        <begin position="880"/>
        <end position="894"/>
    </location>
</feature>
<sequence length="1041" mass="113422">MTIVALSALLALLLHPNARVNAQGNLATFPATPLASKHFAYPTGLPYQADSEQLIRGTQTGYSICNSTTGSQNSLCQTSFLNALDDFCLWAPINPNSTIPDTEGEEVAWCTKPGRGTRLIPAGALKGVQFMPALSTRASSTSKPAISVASSTHTVLICVAIRSAGWSTPLRGLGRTTRSRRSLNGTTSWAATPSASKSATPRAPTPPTSASRGDGSGCTKVGISGVQTRSTEALPFSSVSKFAIHTIASASTLKPPSKHADPTLDLCAPIRPLHRNTFSIFVFFSAAPRAAASTFEAYFEACSSPPASSVSSPLTGVFATRLETAPYLMPPLFARLCLGIRVVEEAGDPRRGSYRQTIPVVQEMRSLVKALPRTLRLSQSTMDMHPTRPRIAVSATLVGLPARNETINGRSVVRDRRCRRIDTSRWNGAETECERTGYGIRDMNRRGVLLRQHQRDRAGMRRWERRHRSSKIARPMNTNISQDIASLSLQDATPLSLIHEPLQPGLAATFISVANSLGLARLPWFSPPDLLDISHTNDCRRKLLERQLFQCPREVGAWVTDPYREDNRTSLVLCSILTQTLLAFKEGDAAIDRYPCDTLHLENGCIKFSGGLTDTITKLYDWPSAVLDKALRAMETERKNQHKGSMESIPKGDDSVSNLFSIFNKYKKRGLYAKILANIVIAAMGLRYSMDGVDLPEYWDETANIPGLNPNDILEYKPQYGTSGPRIILLPIHLAVALTPLVLIMTKDLMGKSVSRHWPLLMWRSLGSARPQQLAAYEDVIWRTVYAIATRPSEVESSMRHMFDQLKEMAHFEPTIKDNDFGLSDDSTTFFAQLTPLIHSSTASVDSLLSSKPGPSKPRPTVSPGVHKDPSSHDSIAAQRQDKPPEDMNAKDNNDQAPDGDQDECGSRSPPPGADTPMQVDGPAAGPSGDQDNGGDSSDGDVQRNDTLGPLQDTHSSDNTDKAPRRVNLPPDVERSMISTGAISLLPYAYLSICMGLMLSVVKDALALAMPEYLLAPSHQPPLPPTTYASTSQRCHSRMRG</sequence>
<evidence type="ECO:0000256" key="2">
    <source>
        <dbReference type="SAM" id="SignalP"/>
    </source>
</evidence>
<feature type="compositionally biased region" description="Low complexity" evidence="1">
    <location>
        <begin position="926"/>
        <end position="936"/>
    </location>
</feature>
<proteinExistence type="predicted"/>
<feature type="chain" id="PRO_5034623844" evidence="2">
    <location>
        <begin position="23"/>
        <end position="1041"/>
    </location>
</feature>
<feature type="compositionally biased region" description="Low complexity" evidence="1">
    <location>
        <begin position="170"/>
        <end position="202"/>
    </location>
</feature>
<evidence type="ECO:0000313" key="3">
    <source>
        <dbReference type="EMBL" id="KAF7426579.1"/>
    </source>
</evidence>
<dbReference type="OrthoDB" id="10491452at2759"/>
<name>A0A8H6ZSM7_PLEOS</name>
<dbReference type="RefSeq" id="XP_036629883.1">
    <property type="nucleotide sequence ID" value="XM_036778455.1"/>
</dbReference>
<reference evidence="3" key="1">
    <citation type="submission" date="2019-07" db="EMBL/GenBank/DDBJ databases">
        <authorList>
            <person name="Palmer J.M."/>
        </authorList>
    </citation>
    <scope>NUCLEOTIDE SEQUENCE</scope>
    <source>
        <strain evidence="3">PC9</strain>
    </source>
</reference>
<dbReference type="GeneID" id="59378766"/>
<dbReference type="Proteomes" id="UP000623687">
    <property type="component" value="Unassembled WGS sequence"/>
</dbReference>
<dbReference type="AlphaFoldDB" id="A0A8H6ZSM7"/>
<feature type="compositionally biased region" description="Basic and acidic residues" evidence="1">
    <location>
        <begin position="955"/>
        <end position="964"/>
    </location>
</feature>
<dbReference type="EMBL" id="JACETU010000006">
    <property type="protein sequence ID" value="KAF7426579.1"/>
    <property type="molecule type" value="Genomic_DNA"/>
</dbReference>